<evidence type="ECO:0000313" key="2">
    <source>
        <dbReference type="EMBL" id="TDU91621.1"/>
    </source>
</evidence>
<dbReference type="Gene3D" id="3.30.460.10">
    <property type="entry name" value="Beta Polymerase, domain 2"/>
    <property type="match status" value="1"/>
</dbReference>
<evidence type="ECO:0000313" key="3">
    <source>
        <dbReference type="Proteomes" id="UP000295151"/>
    </source>
</evidence>
<organism evidence="2 3">
    <name type="scientific">Kribbella voronezhensis</name>
    <dbReference type="NCBI Taxonomy" id="2512212"/>
    <lineage>
        <taxon>Bacteria</taxon>
        <taxon>Bacillati</taxon>
        <taxon>Actinomycetota</taxon>
        <taxon>Actinomycetes</taxon>
        <taxon>Propionibacteriales</taxon>
        <taxon>Kribbellaceae</taxon>
        <taxon>Kribbella</taxon>
    </lineage>
</organism>
<dbReference type="EMBL" id="SOCE01000001">
    <property type="protein sequence ID" value="TDU91621.1"/>
    <property type="molecule type" value="Genomic_DNA"/>
</dbReference>
<dbReference type="CDD" id="cd05403">
    <property type="entry name" value="NT_KNTase_like"/>
    <property type="match status" value="1"/>
</dbReference>
<dbReference type="AlphaFoldDB" id="A0A4R7TH43"/>
<reference evidence="2 3" key="1">
    <citation type="submission" date="2019-03" db="EMBL/GenBank/DDBJ databases">
        <title>Genomic Encyclopedia of Type Strains, Phase III (KMG-III): the genomes of soil and plant-associated and newly described type strains.</title>
        <authorList>
            <person name="Whitman W."/>
        </authorList>
    </citation>
    <scope>NUCLEOTIDE SEQUENCE [LARGE SCALE GENOMIC DNA]</scope>
    <source>
        <strain evidence="2 3">VKM Ac-2575</strain>
    </source>
</reference>
<dbReference type="Pfam" id="PF01909">
    <property type="entry name" value="NTP_transf_2"/>
    <property type="match status" value="1"/>
</dbReference>
<dbReference type="GO" id="GO:0016779">
    <property type="term" value="F:nucleotidyltransferase activity"/>
    <property type="evidence" value="ECO:0007669"/>
    <property type="project" value="InterPro"/>
</dbReference>
<feature type="domain" description="Polymerase nucleotidyl transferase" evidence="1">
    <location>
        <begin position="81"/>
        <end position="124"/>
    </location>
</feature>
<dbReference type="InterPro" id="IPR043519">
    <property type="entry name" value="NT_sf"/>
</dbReference>
<dbReference type="Proteomes" id="UP000295151">
    <property type="component" value="Unassembled WGS sequence"/>
</dbReference>
<proteinExistence type="predicted"/>
<keyword evidence="2" id="KW-0808">Transferase</keyword>
<keyword evidence="3" id="KW-1185">Reference proteome</keyword>
<sequence>MDAPVLAILARTTKPLTGRQIHLLAASGSESGTRRVLRRLSTTGLVTATEVGPSTQYLLNREHLAADAVIELVDLRGKLIDRMRETIDHDWTEKPLTASLFGSVARGDGGMGSDIDLLVVRPVDEIHPHWEQQVGSLSEWVHRWTGNHLQVYDVSRAELLAHFAADEPIVNDWLRDCITVYGQDFRQLRNRLMRRGTEQ</sequence>
<dbReference type="SUPFAM" id="SSF81301">
    <property type="entry name" value="Nucleotidyltransferase"/>
    <property type="match status" value="1"/>
</dbReference>
<gene>
    <name evidence="2" type="ORF">EV138_5232</name>
</gene>
<protein>
    <submittedName>
        <fullName evidence="2">Nucleotidyltransferase-like protein</fullName>
    </submittedName>
</protein>
<comment type="caution">
    <text evidence="2">The sequence shown here is derived from an EMBL/GenBank/DDBJ whole genome shotgun (WGS) entry which is preliminary data.</text>
</comment>
<dbReference type="InterPro" id="IPR002934">
    <property type="entry name" value="Polymerase_NTP_transf_dom"/>
</dbReference>
<name>A0A4R7TH43_9ACTN</name>
<accession>A0A4R7TH43</accession>
<evidence type="ECO:0000259" key="1">
    <source>
        <dbReference type="Pfam" id="PF01909"/>
    </source>
</evidence>